<dbReference type="PRINTS" id="PR00452">
    <property type="entry name" value="SH3DOMAIN"/>
</dbReference>
<dbReference type="Gene3D" id="3.20.20.190">
    <property type="entry name" value="Phosphatidylinositol (PI) phosphodiesterase"/>
    <property type="match status" value="2"/>
</dbReference>
<evidence type="ECO:0000256" key="4">
    <source>
        <dbReference type="ARBA" id="ARBA00022553"/>
    </source>
</evidence>
<dbReference type="SUPFAM" id="SSF50729">
    <property type="entry name" value="PH domain-like"/>
    <property type="match status" value="1"/>
</dbReference>
<dbReference type="GO" id="GO:0010634">
    <property type="term" value="P:positive regulation of epithelial cell migration"/>
    <property type="evidence" value="ECO:0007669"/>
    <property type="project" value="TreeGrafter"/>
</dbReference>
<evidence type="ECO:0000256" key="3">
    <source>
        <dbReference type="ARBA" id="ARBA00022443"/>
    </source>
</evidence>
<name>A0A7K5EVU8_POLCE</name>
<dbReference type="FunFam" id="2.30.30.40:FF:000051">
    <property type="entry name" value="1-phosphatidylinositol 4,5-bisphosphate phosphodiesterase gamma"/>
    <property type="match status" value="1"/>
</dbReference>
<dbReference type="GO" id="GO:0016042">
    <property type="term" value="P:lipid catabolic process"/>
    <property type="evidence" value="ECO:0007669"/>
    <property type="project" value="UniProtKB-KW"/>
</dbReference>
<dbReference type="GO" id="GO:0051209">
    <property type="term" value="P:release of sequestered calcium ion into cytosol"/>
    <property type="evidence" value="ECO:0007669"/>
    <property type="project" value="TreeGrafter"/>
</dbReference>
<dbReference type="Pfam" id="PF00017">
    <property type="entry name" value="SH2"/>
    <property type="match status" value="2"/>
</dbReference>
<gene>
    <name evidence="21" type="primary">Plcg1_1</name>
    <name evidence="21" type="ORF">POLCAE_R14299</name>
</gene>
<evidence type="ECO:0000259" key="18">
    <source>
        <dbReference type="PROSITE" id="PS50003"/>
    </source>
</evidence>
<comment type="caution">
    <text evidence="21">The sequence shown here is derived from an EMBL/GenBank/DDBJ whole genome shotgun (WGS) entry which is preliminary data.</text>
</comment>
<dbReference type="InterPro" id="IPR036860">
    <property type="entry name" value="SH2_dom_sf"/>
</dbReference>
<dbReference type="GO" id="GO:0046488">
    <property type="term" value="P:phosphatidylinositol metabolic process"/>
    <property type="evidence" value="ECO:0007669"/>
    <property type="project" value="TreeGrafter"/>
</dbReference>
<dbReference type="InterPro" id="IPR000909">
    <property type="entry name" value="PLipase_C_PInositol-sp_X_dom"/>
</dbReference>
<evidence type="ECO:0000259" key="19">
    <source>
        <dbReference type="PROSITE" id="PS50004"/>
    </source>
</evidence>
<dbReference type="Proteomes" id="UP000573697">
    <property type="component" value="Unassembled WGS sequence"/>
</dbReference>
<dbReference type="EMBL" id="VYXF01012353">
    <property type="protein sequence ID" value="NWS36065.1"/>
    <property type="molecule type" value="Genomic_DNA"/>
</dbReference>
<keyword evidence="6 14" id="KW-0378">Hydrolase</keyword>
<dbReference type="InterPro" id="IPR001849">
    <property type="entry name" value="PH_domain"/>
</dbReference>
<keyword evidence="5" id="KW-0677">Repeat</keyword>
<dbReference type="CDD" id="cd00275">
    <property type="entry name" value="C2_PLC_like"/>
    <property type="match status" value="1"/>
</dbReference>
<feature type="domain" description="PI-PLC Y-box" evidence="20">
    <location>
        <begin position="706"/>
        <end position="823"/>
    </location>
</feature>
<dbReference type="InterPro" id="IPR001711">
    <property type="entry name" value="PLipase_C_Pinositol-sp_Y"/>
</dbReference>
<dbReference type="SUPFAM" id="SSF55550">
    <property type="entry name" value="SH2 domain"/>
    <property type="match status" value="2"/>
</dbReference>
<evidence type="ECO:0000256" key="12">
    <source>
        <dbReference type="PROSITE-ProRule" id="PRU00191"/>
    </source>
</evidence>
<keyword evidence="4" id="KW-0597">Phosphoprotein</keyword>
<evidence type="ECO:0000256" key="13">
    <source>
        <dbReference type="PROSITE-ProRule" id="PRU00192"/>
    </source>
</evidence>
<dbReference type="GO" id="GO:0004435">
    <property type="term" value="F:phosphatidylinositol-4,5-bisphosphate phospholipase C activity"/>
    <property type="evidence" value="ECO:0007669"/>
    <property type="project" value="UniProtKB-EC"/>
</dbReference>
<feature type="non-terminal residue" evidence="21">
    <location>
        <position position="1"/>
    </location>
</feature>
<feature type="domain" description="PH" evidence="18">
    <location>
        <begin position="624"/>
        <end position="684"/>
    </location>
</feature>
<dbReference type="CDD" id="cd10341">
    <property type="entry name" value="SH2_N-SH2_PLC_gamma_like"/>
    <property type="match status" value="1"/>
</dbReference>
<evidence type="ECO:0000256" key="9">
    <source>
        <dbReference type="ARBA" id="ARBA00022999"/>
    </source>
</evidence>
<dbReference type="InterPro" id="IPR036028">
    <property type="entry name" value="SH3-like_dom_sf"/>
</dbReference>
<evidence type="ECO:0000313" key="21">
    <source>
        <dbReference type="EMBL" id="NWS36065.1"/>
    </source>
</evidence>
<dbReference type="Gene3D" id="2.60.40.150">
    <property type="entry name" value="C2 domain"/>
    <property type="match status" value="1"/>
</dbReference>
<organism evidence="21 22">
    <name type="scientific">Polioptila caerulea</name>
    <name type="common">Blue-grey gnatcatcher</name>
    <dbReference type="NCBI Taxonomy" id="66707"/>
    <lineage>
        <taxon>Eukaryota</taxon>
        <taxon>Metazoa</taxon>
        <taxon>Chordata</taxon>
        <taxon>Craniata</taxon>
        <taxon>Vertebrata</taxon>
        <taxon>Euteleostomi</taxon>
        <taxon>Archelosauria</taxon>
        <taxon>Archosauria</taxon>
        <taxon>Dinosauria</taxon>
        <taxon>Saurischia</taxon>
        <taxon>Theropoda</taxon>
        <taxon>Coelurosauria</taxon>
        <taxon>Aves</taxon>
        <taxon>Neognathae</taxon>
        <taxon>Neoaves</taxon>
        <taxon>Telluraves</taxon>
        <taxon>Australaves</taxon>
        <taxon>Passeriformes</taxon>
        <taxon>Certhiidae</taxon>
        <taxon>Polioptilinae</taxon>
        <taxon>Polioptila</taxon>
    </lineage>
</organism>
<dbReference type="FunFam" id="3.30.505.10:FF:000011">
    <property type="entry name" value="1-phosphatidylinositol 4,5-bisphosphate phosphodiesterase gamma"/>
    <property type="match status" value="1"/>
</dbReference>
<dbReference type="SMART" id="SM00148">
    <property type="entry name" value="PLCXc"/>
    <property type="match status" value="1"/>
</dbReference>
<feature type="region of interest" description="Disordered" evidence="15">
    <location>
        <begin position="498"/>
        <end position="525"/>
    </location>
</feature>
<dbReference type="EC" id="3.1.4.11" evidence="2 14"/>
<feature type="domain" description="SH3" evidence="17">
    <location>
        <begin position="543"/>
        <end position="603"/>
    </location>
</feature>
<dbReference type="InterPro" id="IPR000008">
    <property type="entry name" value="C2_dom"/>
</dbReference>
<dbReference type="SMART" id="SM00239">
    <property type="entry name" value="C2"/>
    <property type="match status" value="1"/>
</dbReference>
<keyword evidence="7" id="KW-0106">Calcium</keyword>
<dbReference type="PANTHER" id="PTHR10336:SF79">
    <property type="entry name" value="1-PHOSPHATIDYLINOSITOL 4,5-BISPHOSPHATE PHOSPHODIESTERASE GAMMA"/>
    <property type="match status" value="1"/>
</dbReference>
<dbReference type="GO" id="GO:0032587">
    <property type="term" value="C:ruffle membrane"/>
    <property type="evidence" value="ECO:0007669"/>
    <property type="project" value="TreeGrafter"/>
</dbReference>
<dbReference type="PROSITE" id="PS50004">
    <property type="entry name" value="C2"/>
    <property type="match status" value="1"/>
</dbReference>
<dbReference type="FunFam" id="2.60.40.150:FF:000067">
    <property type="entry name" value="1-phosphatidylinositol 4,5-bisphosphate phosphodiesterase gamma"/>
    <property type="match status" value="1"/>
</dbReference>
<evidence type="ECO:0000256" key="10">
    <source>
        <dbReference type="ARBA" id="ARBA00023098"/>
    </source>
</evidence>
<dbReference type="InterPro" id="IPR001192">
    <property type="entry name" value="PI-PLC_fam"/>
</dbReference>
<evidence type="ECO:0000256" key="11">
    <source>
        <dbReference type="ARBA" id="ARBA00023224"/>
    </source>
</evidence>
<dbReference type="CDD" id="cd11825">
    <property type="entry name" value="SH3_PLCgamma"/>
    <property type="match status" value="1"/>
</dbReference>
<dbReference type="Pfam" id="PF00387">
    <property type="entry name" value="PI-PLC-Y"/>
    <property type="match status" value="1"/>
</dbReference>
<dbReference type="CDD" id="cd08592">
    <property type="entry name" value="PI-PLCc_gamma"/>
    <property type="match status" value="1"/>
</dbReference>
<dbReference type="SMART" id="SM00326">
    <property type="entry name" value="SH3"/>
    <property type="match status" value="1"/>
</dbReference>
<dbReference type="PROSITE" id="PS50002">
    <property type="entry name" value="SH3"/>
    <property type="match status" value="1"/>
</dbReference>
<comment type="cofactor">
    <cofactor evidence="1">
        <name>Ca(2+)</name>
        <dbReference type="ChEBI" id="CHEBI:29108"/>
    </cofactor>
</comment>
<dbReference type="Pfam" id="PF23583">
    <property type="entry name" value="EF_HAND_2_PLCG"/>
    <property type="match status" value="1"/>
</dbReference>
<accession>A0A7K5EVU8</accession>
<dbReference type="SUPFAM" id="SSF50044">
    <property type="entry name" value="SH3-domain"/>
    <property type="match status" value="1"/>
</dbReference>
<dbReference type="Gene3D" id="3.30.505.10">
    <property type="entry name" value="SH2 domain"/>
    <property type="match status" value="2"/>
</dbReference>
<dbReference type="SUPFAM" id="SSF51695">
    <property type="entry name" value="PLC-like phosphodiesterases"/>
    <property type="match status" value="1"/>
</dbReference>
<keyword evidence="9 12" id="KW-0727">SH2 domain</keyword>
<evidence type="ECO:0000256" key="7">
    <source>
        <dbReference type="ARBA" id="ARBA00022837"/>
    </source>
</evidence>
<keyword evidence="3 13" id="KW-0728">SH3 domain</keyword>
<dbReference type="PROSITE" id="PS50008">
    <property type="entry name" value="PIPLC_Y_DOMAIN"/>
    <property type="match status" value="1"/>
</dbReference>
<evidence type="ECO:0000256" key="8">
    <source>
        <dbReference type="ARBA" id="ARBA00022963"/>
    </source>
</evidence>
<dbReference type="SMART" id="SM00252">
    <property type="entry name" value="SH2"/>
    <property type="match status" value="2"/>
</dbReference>
<sequence length="973" mass="110933">PELCQVSLYDFQKFLLHDQKESWASDVGVVRDYMCSYLRESSNEASDPSFQLDEFLTYLFSKENMVMDAKYERVVPEEMNHPLSQYWISSSHNTYLTGDQFSSESSLEAYARCLRMGCRCIELDCWDGPDDLPIIYHGHTLTSKIKFLDVLHTIKEHAFVTSEFPIILSIEDHCSIVQQRNMASHFKKVFGDMLLTKPVDINADELPSPTQLKKKILIKHKKLVEGNLYEEVSTASYSENDISNSIKNGILYLEDPIDHTWSPHYFVLTSNKIYYSEETSRYQFNEDEEEVEQKEEFNNNELHFTEKWFHGKLGGGRDGRQIAEKLLHEYCTETGGKDGTFLVRESETFVGDYTLSFWRSSRVQHCRIHSRQEAGATKFYLTDNLVFDSLYSLICHYREVPLRCNEFEMRLTDPVPQPNAHESKEWYHASLTRLQAEHMLMRVPRDGAFLVRKRSEPNSYAISFRIVTVSWGTGLQRPQPGAGPLEAFAPTARKSLFTGKPLKSSAPGETTGGSQKRNPICSECGDPAGPQAPAAFLSPLTHSTACTVKALYDYKAQREDELSFCKQAIIHNVDKQDGGWWRGDYGGKKQLWFPANYVEEIVGTQAQEQDEASSENSPLGNFLKGFIDVPSCHVVISKDGRSSKPFVFTIHSQQMSHAAQSLDVAADTQEELSEWVAKIREATQNADARMQEGKIMERRKKIALELSELVVYCRPVPFDEDKIGTDKACYRDMSSFPETKAEKYANRSKGKKFLQYNRRQLSRIYPKGQRLDSSNYDPLPMWICGSQLVALNFQTPDKPMQLNQALFMLGGRSGYVLQPDIMRDETFDPFDKNSLKIVEPITVQLQASILGARHLPKNGRSIVCPFVEVEVCGSEYDNSKNKTDVVADNGFNPVWLFKQFVFDINNPEFAFLRFVVYEEDMFSDPNFLAQATFPVKGLKTGYRSVPLKNSYTEDLELASLLIHIEIINAKAGG</sequence>
<evidence type="ECO:0000313" key="22">
    <source>
        <dbReference type="Proteomes" id="UP000573697"/>
    </source>
</evidence>
<feature type="domain" description="C2" evidence="19">
    <location>
        <begin position="824"/>
        <end position="949"/>
    </location>
</feature>
<dbReference type="InterPro" id="IPR000980">
    <property type="entry name" value="SH2"/>
</dbReference>
<dbReference type="PROSITE" id="PS50007">
    <property type="entry name" value="PIPLC_X_DOMAIN"/>
    <property type="match status" value="1"/>
</dbReference>
<dbReference type="PRINTS" id="PR00401">
    <property type="entry name" value="SH2DOMAIN"/>
</dbReference>
<evidence type="ECO:0000259" key="20">
    <source>
        <dbReference type="PROSITE" id="PS50008"/>
    </source>
</evidence>
<evidence type="ECO:0000256" key="15">
    <source>
        <dbReference type="SAM" id="MobiDB-lite"/>
    </source>
</evidence>
<dbReference type="GO" id="GO:0048015">
    <property type="term" value="P:phosphatidylinositol-mediated signaling"/>
    <property type="evidence" value="ECO:0007669"/>
    <property type="project" value="TreeGrafter"/>
</dbReference>
<protein>
    <recommendedName>
        <fullName evidence="2 14">Phosphoinositide phospholipase C</fullName>
        <ecNumber evidence="2 14">3.1.4.11</ecNumber>
    </recommendedName>
</protein>
<dbReference type="FunFam" id="3.20.20.190:FF:000112">
    <property type="match status" value="1"/>
</dbReference>
<evidence type="ECO:0000256" key="1">
    <source>
        <dbReference type="ARBA" id="ARBA00001913"/>
    </source>
</evidence>
<evidence type="ECO:0000259" key="16">
    <source>
        <dbReference type="PROSITE" id="PS50001"/>
    </source>
</evidence>
<dbReference type="PROSITE" id="PS50003">
    <property type="entry name" value="PH_DOMAIN"/>
    <property type="match status" value="1"/>
</dbReference>
<keyword evidence="11" id="KW-0807">Transducer</keyword>
<dbReference type="PRINTS" id="PR00390">
    <property type="entry name" value="PHPHLIPASEC"/>
</dbReference>
<feature type="non-terminal residue" evidence="21">
    <location>
        <position position="973"/>
    </location>
</feature>
<dbReference type="FunFam" id="3.20.20.190:FF:000007">
    <property type="entry name" value="1-phosphatidylinositol 4,5-bisphosphate phosphodiesterase gamma"/>
    <property type="match status" value="1"/>
</dbReference>
<keyword evidence="8 14" id="KW-0442">Lipid degradation</keyword>
<dbReference type="PROSITE" id="PS50001">
    <property type="entry name" value="SH2"/>
    <property type="match status" value="2"/>
</dbReference>
<dbReference type="Pfam" id="PF00018">
    <property type="entry name" value="SH3_1"/>
    <property type="match status" value="1"/>
</dbReference>
<feature type="domain" description="SH2" evidence="16">
    <location>
        <begin position="308"/>
        <end position="415"/>
    </location>
</feature>
<dbReference type="Pfam" id="PF00168">
    <property type="entry name" value="C2"/>
    <property type="match status" value="1"/>
</dbReference>
<evidence type="ECO:0000259" key="17">
    <source>
        <dbReference type="PROSITE" id="PS50002"/>
    </source>
</evidence>
<feature type="domain" description="SH2" evidence="16">
    <location>
        <begin position="426"/>
        <end position="465"/>
    </location>
</feature>
<dbReference type="InterPro" id="IPR001452">
    <property type="entry name" value="SH3_domain"/>
</dbReference>
<evidence type="ECO:0000256" key="6">
    <source>
        <dbReference type="ARBA" id="ARBA00022801"/>
    </source>
</evidence>
<keyword evidence="10 14" id="KW-0443">Lipid metabolism</keyword>
<dbReference type="FunFam" id="3.20.20.190:FF:000113">
    <property type="match status" value="1"/>
</dbReference>
<dbReference type="Pfam" id="PF00388">
    <property type="entry name" value="PI-PLC-X"/>
    <property type="match status" value="1"/>
</dbReference>
<evidence type="ECO:0000256" key="2">
    <source>
        <dbReference type="ARBA" id="ARBA00012368"/>
    </source>
</evidence>
<dbReference type="Gene3D" id="2.30.30.40">
    <property type="entry name" value="SH3 Domains"/>
    <property type="match status" value="1"/>
</dbReference>
<reference evidence="21 22" key="1">
    <citation type="submission" date="2019-09" db="EMBL/GenBank/DDBJ databases">
        <title>Bird 10,000 Genomes (B10K) Project - Family phase.</title>
        <authorList>
            <person name="Zhang G."/>
        </authorList>
    </citation>
    <scope>NUCLEOTIDE SEQUENCE [LARGE SCALE GENOMIC DNA]</scope>
    <source>
        <strain evidence="21">B10K-DU-001-66</strain>
        <tissue evidence="21">Muscle</tissue>
    </source>
</reference>
<dbReference type="InterPro" id="IPR017946">
    <property type="entry name" value="PLC-like_Pdiesterase_TIM-brl"/>
</dbReference>
<dbReference type="PANTHER" id="PTHR10336">
    <property type="entry name" value="PHOSPHOINOSITIDE-SPECIFIC PHOSPHOLIPASE C FAMILY PROTEIN"/>
    <property type="match status" value="1"/>
</dbReference>
<dbReference type="InterPro" id="IPR035024">
    <property type="entry name" value="PLC-gamma_N-SH2"/>
</dbReference>
<evidence type="ECO:0000256" key="5">
    <source>
        <dbReference type="ARBA" id="ARBA00022737"/>
    </source>
</evidence>
<comment type="catalytic activity">
    <reaction evidence="14">
        <text>a 1,2-diacyl-sn-glycero-3-phospho-(1D-myo-inositol-4,5-bisphosphate) + H2O = 1D-myo-inositol 1,4,5-trisphosphate + a 1,2-diacyl-sn-glycerol + H(+)</text>
        <dbReference type="Rhea" id="RHEA:33179"/>
        <dbReference type="ChEBI" id="CHEBI:15377"/>
        <dbReference type="ChEBI" id="CHEBI:15378"/>
        <dbReference type="ChEBI" id="CHEBI:17815"/>
        <dbReference type="ChEBI" id="CHEBI:58456"/>
        <dbReference type="ChEBI" id="CHEBI:203600"/>
        <dbReference type="EC" id="3.1.4.11"/>
    </reaction>
</comment>
<keyword evidence="22" id="KW-1185">Reference proteome</keyword>
<dbReference type="InterPro" id="IPR035892">
    <property type="entry name" value="C2_domain_sf"/>
</dbReference>
<evidence type="ECO:0000256" key="14">
    <source>
        <dbReference type="RuleBase" id="RU361133"/>
    </source>
</evidence>
<proteinExistence type="predicted"/>
<dbReference type="SUPFAM" id="SSF49562">
    <property type="entry name" value="C2 domain (Calcium/lipid-binding domain, CaLB)"/>
    <property type="match status" value="1"/>
</dbReference>
<dbReference type="SMART" id="SM00149">
    <property type="entry name" value="PLCYc"/>
    <property type="match status" value="1"/>
</dbReference>
<dbReference type="InterPro" id="IPR057061">
    <property type="entry name" value="PLCG_EF-hand_2"/>
</dbReference>
<dbReference type="AlphaFoldDB" id="A0A7K5EVU8"/>